<dbReference type="InterPro" id="IPR003694">
    <property type="entry name" value="NAD_synthase"/>
</dbReference>
<comment type="pathway">
    <text evidence="1">Cofactor biosynthesis; NAD(+) biosynthesis.</text>
</comment>
<gene>
    <name evidence="9" type="primary">nadE</name>
    <name evidence="9" type="ORF">I6U48_29080</name>
</gene>
<keyword evidence="4 6" id="KW-0067">ATP-binding</keyword>
<organism evidence="9 10">
    <name type="scientific">Clostridium thailandense</name>
    <dbReference type="NCBI Taxonomy" id="2794346"/>
    <lineage>
        <taxon>Bacteria</taxon>
        <taxon>Bacillati</taxon>
        <taxon>Bacillota</taxon>
        <taxon>Clostridia</taxon>
        <taxon>Eubacteriales</taxon>
        <taxon>Clostridiaceae</taxon>
        <taxon>Clostridium</taxon>
    </lineage>
</organism>
<evidence type="ECO:0000313" key="9">
    <source>
        <dbReference type="EMBL" id="MBV7276926.1"/>
    </source>
</evidence>
<sequence length="274" mass="31025">MIDRYKQNKISSEIGIPMPRRGESDRDYAYRMIEEVTELLKNYAECTGKKGYVCHITGGVDSFVASMLIKRAGLFLASLSLPYGKKTDMVDVEMARNIIQPDVFKVHDITKTVDECIELLKDLPPTKVHIGNTKARIRMTVLYRVAEVYDLLVAGSVNATELTMGMITKHGDYAADIQPLAGITKGIIYEMAKIFGAPQSIINKLPTAGLWDNMSNREEVSTLNHQVCLYLRGDANFQEDFESKIVGLNEKSQHKRHLPVTEKDSWWVRRKQIL</sequence>
<comment type="caution">
    <text evidence="9">The sequence shown here is derived from an EMBL/GenBank/DDBJ whole genome shotgun (WGS) entry which is preliminary data.</text>
</comment>
<evidence type="ECO:0000313" key="10">
    <source>
        <dbReference type="Proteomes" id="UP000694308"/>
    </source>
</evidence>
<reference evidence="9" key="1">
    <citation type="submission" date="2020-12" db="EMBL/GenBank/DDBJ databases">
        <title>Clostridium thailandense sp. nov., a novel acetogenic bacterium isolated from peat land soil in Thailand.</title>
        <authorList>
            <person name="Chaikitkaew S."/>
            <person name="Birkeland N.K."/>
        </authorList>
    </citation>
    <scope>NUCLEOTIDE SEQUENCE</scope>
    <source>
        <strain evidence="9">PL3</strain>
    </source>
</reference>
<evidence type="ECO:0000256" key="3">
    <source>
        <dbReference type="ARBA" id="ARBA00022741"/>
    </source>
</evidence>
<dbReference type="Pfam" id="PF02540">
    <property type="entry name" value="NAD_synthase"/>
    <property type="match status" value="1"/>
</dbReference>
<keyword evidence="2 6" id="KW-0436">Ligase</keyword>
<dbReference type="GO" id="GO:0008795">
    <property type="term" value="F:NAD+ synthase activity"/>
    <property type="evidence" value="ECO:0007669"/>
    <property type="project" value="UniProtKB-EC"/>
</dbReference>
<protein>
    <recommendedName>
        <fullName evidence="7">NH(3)-dependent NAD(+) synthetase</fullName>
        <ecNumber evidence="7">6.3.1.5</ecNumber>
    </recommendedName>
</protein>
<dbReference type="CDD" id="cd00553">
    <property type="entry name" value="NAD_synthase"/>
    <property type="match status" value="1"/>
</dbReference>
<dbReference type="PANTHER" id="PTHR23090">
    <property type="entry name" value="NH 3 /GLUTAMINE-DEPENDENT NAD + SYNTHETASE"/>
    <property type="match status" value="1"/>
</dbReference>
<dbReference type="RefSeq" id="WP_218324003.1">
    <property type="nucleotide sequence ID" value="NZ_JAEEGC010000232.1"/>
</dbReference>
<comment type="catalytic activity">
    <reaction evidence="7">
        <text>deamido-NAD(+) + NH4(+) + ATP = AMP + diphosphate + NAD(+) + H(+)</text>
        <dbReference type="Rhea" id="RHEA:21188"/>
        <dbReference type="ChEBI" id="CHEBI:15378"/>
        <dbReference type="ChEBI" id="CHEBI:28938"/>
        <dbReference type="ChEBI" id="CHEBI:30616"/>
        <dbReference type="ChEBI" id="CHEBI:33019"/>
        <dbReference type="ChEBI" id="CHEBI:57540"/>
        <dbReference type="ChEBI" id="CHEBI:58437"/>
        <dbReference type="ChEBI" id="CHEBI:456215"/>
        <dbReference type="EC" id="6.3.1.5"/>
    </reaction>
</comment>
<dbReference type="GO" id="GO:0009435">
    <property type="term" value="P:NAD+ biosynthetic process"/>
    <property type="evidence" value="ECO:0007669"/>
    <property type="project" value="InterPro"/>
</dbReference>
<evidence type="ECO:0000256" key="1">
    <source>
        <dbReference type="ARBA" id="ARBA00004790"/>
    </source>
</evidence>
<evidence type="ECO:0000256" key="7">
    <source>
        <dbReference type="RuleBase" id="RU003812"/>
    </source>
</evidence>
<dbReference type="Proteomes" id="UP000694308">
    <property type="component" value="Unassembled WGS sequence"/>
</dbReference>
<keyword evidence="5 6" id="KW-0520">NAD</keyword>
<dbReference type="GO" id="GO:0004359">
    <property type="term" value="F:glutaminase activity"/>
    <property type="evidence" value="ECO:0007669"/>
    <property type="project" value="InterPro"/>
</dbReference>
<evidence type="ECO:0000256" key="4">
    <source>
        <dbReference type="ARBA" id="ARBA00022840"/>
    </source>
</evidence>
<evidence type="ECO:0000259" key="8">
    <source>
        <dbReference type="Pfam" id="PF02540"/>
    </source>
</evidence>
<keyword evidence="10" id="KW-1185">Reference proteome</keyword>
<accession>A0A949U078</accession>
<dbReference type="EMBL" id="JAEEGC010000232">
    <property type="protein sequence ID" value="MBV7276926.1"/>
    <property type="molecule type" value="Genomic_DNA"/>
</dbReference>
<dbReference type="AlphaFoldDB" id="A0A949U078"/>
<dbReference type="EC" id="6.3.1.5" evidence="7"/>
<evidence type="ECO:0000256" key="2">
    <source>
        <dbReference type="ARBA" id="ARBA00022598"/>
    </source>
</evidence>
<evidence type="ECO:0000256" key="6">
    <source>
        <dbReference type="RuleBase" id="RU003811"/>
    </source>
</evidence>
<dbReference type="GO" id="GO:0005524">
    <property type="term" value="F:ATP binding"/>
    <property type="evidence" value="ECO:0007669"/>
    <property type="project" value="UniProtKB-KW"/>
</dbReference>
<name>A0A949U078_9CLOT</name>
<dbReference type="NCBIfam" id="TIGR00552">
    <property type="entry name" value="nadE"/>
    <property type="match status" value="1"/>
</dbReference>
<dbReference type="GO" id="GO:0005737">
    <property type="term" value="C:cytoplasm"/>
    <property type="evidence" value="ECO:0007669"/>
    <property type="project" value="InterPro"/>
</dbReference>
<proteinExistence type="inferred from homology"/>
<comment type="similarity">
    <text evidence="6">Belongs to the NAD synthetase family.</text>
</comment>
<dbReference type="GO" id="GO:0003952">
    <property type="term" value="F:NAD+ synthase (glutamine-hydrolyzing) activity"/>
    <property type="evidence" value="ECO:0007669"/>
    <property type="project" value="InterPro"/>
</dbReference>
<dbReference type="PANTHER" id="PTHR23090:SF9">
    <property type="entry name" value="GLUTAMINE-DEPENDENT NAD(+) SYNTHETASE"/>
    <property type="match status" value="1"/>
</dbReference>
<evidence type="ECO:0000256" key="5">
    <source>
        <dbReference type="ARBA" id="ARBA00023027"/>
    </source>
</evidence>
<dbReference type="InterPro" id="IPR022310">
    <property type="entry name" value="NAD/GMP_synthase"/>
</dbReference>
<keyword evidence="3 6" id="KW-0547">Nucleotide-binding</keyword>
<feature type="domain" description="NAD/GMP synthase" evidence="8">
    <location>
        <begin position="33"/>
        <end position="259"/>
    </location>
</feature>